<dbReference type="PATRIC" id="fig|345073.21.peg.1034"/>
<organism evidence="3 4">
    <name type="scientific">Vibrio cholerae serotype O1 (strain ATCC 39541 / Classical Ogawa 395 / O395)</name>
    <dbReference type="NCBI Taxonomy" id="345073"/>
    <lineage>
        <taxon>Bacteria</taxon>
        <taxon>Pseudomonadati</taxon>
        <taxon>Pseudomonadota</taxon>
        <taxon>Gammaproteobacteria</taxon>
        <taxon>Vibrionales</taxon>
        <taxon>Vibrionaceae</taxon>
        <taxon>Vibrio</taxon>
    </lineage>
</organism>
<dbReference type="PIRSF" id="PIRSF016789">
    <property type="entry name" value="DUF454"/>
    <property type="match status" value="1"/>
</dbReference>
<dbReference type="AlphaFoldDB" id="A0A0H3AGS9"/>
<evidence type="ECO:0000313" key="4">
    <source>
        <dbReference type="Proteomes" id="UP000000249"/>
    </source>
</evidence>
<sequence length="132" mass="15340">MRSSLPRFLFSVIGITSLCLGILGIFLPLLPTTPFILLSSACFLRSSPRFYRWLNQHATFGPMIQNWQQHGAVSKVVKKRATLFIVLSFAFSIWMVPWLWLKVALFIWLVLLITWFIRLPTHELVANQQENH</sequence>
<proteinExistence type="predicted"/>
<evidence type="ECO:0000313" key="3">
    <source>
        <dbReference type="EMBL" id="ABQ19494.1"/>
    </source>
</evidence>
<reference evidence="3 4" key="1">
    <citation type="submission" date="2007-03" db="EMBL/GenBank/DDBJ databases">
        <authorList>
            <person name="Heidelberg J."/>
        </authorList>
    </citation>
    <scope>NUCLEOTIDE SEQUENCE [LARGE SCALE GENOMIC DNA]</scope>
    <source>
        <strain evidence="4">ATCC 39541 / Classical Ogawa 395 / O395</strain>
    </source>
</reference>
<accession>A0A0H3AGS9</accession>
<feature type="transmembrane region" description="Helical" evidence="2">
    <location>
        <begin position="12"/>
        <end position="44"/>
    </location>
</feature>
<name>A0A0H3AGS9_VIBC3</name>
<keyword evidence="2" id="KW-1133">Transmembrane helix</keyword>
<dbReference type="GO" id="GO:0005886">
    <property type="term" value="C:plasma membrane"/>
    <property type="evidence" value="ECO:0007669"/>
    <property type="project" value="UniProtKB-SubCell"/>
</dbReference>
<keyword evidence="1" id="KW-0997">Cell inner membrane</keyword>
<evidence type="ECO:0000256" key="2">
    <source>
        <dbReference type="SAM" id="Phobius"/>
    </source>
</evidence>
<evidence type="ECO:0000256" key="1">
    <source>
        <dbReference type="PIRNR" id="PIRNR016789"/>
    </source>
</evidence>
<dbReference type="PANTHER" id="PTHR35813:SF1">
    <property type="entry name" value="INNER MEMBRANE PROTEIN YBAN"/>
    <property type="match status" value="1"/>
</dbReference>
<dbReference type="Pfam" id="PF04304">
    <property type="entry name" value="DUF454"/>
    <property type="match status" value="1"/>
</dbReference>
<protein>
    <recommendedName>
        <fullName evidence="1">Inner membrane protein</fullName>
    </recommendedName>
</protein>
<dbReference type="EMBL" id="CP000627">
    <property type="protein sequence ID" value="ABQ19494.1"/>
    <property type="molecule type" value="Genomic_DNA"/>
</dbReference>
<dbReference type="InterPro" id="IPR007401">
    <property type="entry name" value="DUF454"/>
</dbReference>
<dbReference type="KEGG" id="vco:VC0395_A0570"/>
<dbReference type="KEGG" id="vcr:VC395_1066"/>
<keyword evidence="1" id="KW-1003">Cell membrane</keyword>
<dbReference type="RefSeq" id="WP_001892232.1">
    <property type="nucleotide sequence ID" value="NC_009457.1"/>
</dbReference>
<keyword evidence="2" id="KW-0812">Transmembrane</keyword>
<keyword evidence="1 2" id="KW-0472">Membrane</keyword>
<dbReference type="GeneID" id="69720254"/>
<dbReference type="Proteomes" id="UP000000249">
    <property type="component" value="Chromosome 1"/>
</dbReference>
<dbReference type="OrthoDB" id="9816293at2"/>
<dbReference type="PANTHER" id="PTHR35813">
    <property type="entry name" value="INNER MEMBRANE PROTEIN YBAN"/>
    <property type="match status" value="1"/>
</dbReference>
<dbReference type="eggNOG" id="COG2832">
    <property type="taxonomic scope" value="Bacteria"/>
</dbReference>
<comment type="subcellular location">
    <subcellularLocation>
        <location evidence="1">Cell inner membrane</location>
        <topology evidence="1">Multi-pass membrane protein</topology>
    </subcellularLocation>
</comment>
<gene>
    <name evidence="3" type="ordered locus">VC0395_A0570</name>
</gene>